<dbReference type="PANTHER" id="PTHR46796">
    <property type="entry name" value="HTH-TYPE TRANSCRIPTIONAL ACTIVATOR RHAS-RELATED"/>
    <property type="match status" value="1"/>
</dbReference>
<keyword evidence="1" id="KW-0805">Transcription regulation</keyword>
<dbReference type="GO" id="GO:0043565">
    <property type="term" value="F:sequence-specific DNA binding"/>
    <property type="evidence" value="ECO:0007669"/>
    <property type="project" value="InterPro"/>
</dbReference>
<dbReference type="Gene3D" id="1.10.10.60">
    <property type="entry name" value="Homeodomain-like"/>
    <property type="match status" value="1"/>
</dbReference>
<dbReference type="Proteomes" id="UP000051660">
    <property type="component" value="Unassembled WGS sequence"/>
</dbReference>
<name>A0A0R3MVU3_9BRAD</name>
<evidence type="ECO:0000256" key="3">
    <source>
        <dbReference type="ARBA" id="ARBA00023163"/>
    </source>
</evidence>
<sequence>MPISVSTDSIRPTERAAYWTEAICRSFAHVETRPLGSAVVSGHFEFVEIGGAKLVRFDSSPQCYTRDARLVSRAGSDEFMFDFQRRGRSAMVQAGNEGTIDPGYGVLYDARRPFEDRLFGPEQRVELLIATVPAAALLRSVPGAERFCARPVPLSGTVARSIAALFRDAISLSDAPTRQSEPDIIAYLSALLRLAAGASHALSRPDLFGLIDTYLRANIAAIRPVPALAAEFGVSERTFHRIFADRETTFERHVLHLRAELFRDLLRQTSLANVPIARLAHQCGFADAAHATRTFKDRFGTTPREFRASAVG</sequence>
<gene>
    <name evidence="5" type="ORF">CQ14_15675</name>
</gene>
<evidence type="ECO:0000259" key="4">
    <source>
        <dbReference type="PROSITE" id="PS01124"/>
    </source>
</evidence>
<evidence type="ECO:0000313" key="6">
    <source>
        <dbReference type="Proteomes" id="UP000051660"/>
    </source>
</evidence>
<dbReference type="GO" id="GO:0003700">
    <property type="term" value="F:DNA-binding transcription factor activity"/>
    <property type="evidence" value="ECO:0007669"/>
    <property type="project" value="InterPro"/>
</dbReference>
<dbReference type="RefSeq" id="WP_057858781.1">
    <property type="nucleotide sequence ID" value="NZ_LLYB01000065.1"/>
</dbReference>
<dbReference type="SUPFAM" id="SSF46689">
    <property type="entry name" value="Homeodomain-like"/>
    <property type="match status" value="1"/>
</dbReference>
<comment type="caution">
    <text evidence="5">The sequence shown here is derived from an EMBL/GenBank/DDBJ whole genome shotgun (WGS) entry which is preliminary data.</text>
</comment>
<dbReference type="InterPro" id="IPR018060">
    <property type="entry name" value="HTH_AraC"/>
</dbReference>
<dbReference type="EMBL" id="LLYB01000065">
    <property type="protein sequence ID" value="KRR24153.1"/>
    <property type="molecule type" value="Genomic_DNA"/>
</dbReference>
<dbReference type="Pfam" id="PF12833">
    <property type="entry name" value="HTH_18"/>
    <property type="match status" value="1"/>
</dbReference>
<evidence type="ECO:0000256" key="2">
    <source>
        <dbReference type="ARBA" id="ARBA00023125"/>
    </source>
</evidence>
<evidence type="ECO:0000256" key="1">
    <source>
        <dbReference type="ARBA" id="ARBA00023015"/>
    </source>
</evidence>
<dbReference type="PROSITE" id="PS01124">
    <property type="entry name" value="HTH_ARAC_FAMILY_2"/>
    <property type="match status" value="1"/>
</dbReference>
<dbReference type="InterPro" id="IPR035418">
    <property type="entry name" value="AraC-bd_2"/>
</dbReference>
<proteinExistence type="predicted"/>
<evidence type="ECO:0000313" key="5">
    <source>
        <dbReference type="EMBL" id="KRR24153.1"/>
    </source>
</evidence>
<dbReference type="InterPro" id="IPR009057">
    <property type="entry name" value="Homeodomain-like_sf"/>
</dbReference>
<feature type="domain" description="HTH araC/xylS-type" evidence="4">
    <location>
        <begin position="209"/>
        <end position="309"/>
    </location>
</feature>
<organism evidence="5 6">
    <name type="scientific">Bradyrhizobium lablabi</name>
    <dbReference type="NCBI Taxonomy" id="722472"/>
    <lineage>
        <taxon>Bacteria</taxon>
        <taxon>Pseudomonadati</taxon>
        <taxon>Pseudomonadota</taxon>
        <taxon>Alphaproteobacteria</taxon>
        <taxon>Hyphomicrobiales</taxon>
        <taxon>Nitrobacteraceae</taxon>
        <taxon>Bradyrhizobium</taxon>
    </lineage>
</organism>
<accession>A0A0R3MVU3</accession>
<dbReference type="SMART" id="SM00342">
    <property type="entry name" value="HTH_ARAC"/>
    <property type="match status" value="1"/>
</dbReference>
<keyword evidence="3" id="KW-0804">Transcription</keyword>
<dbReference type="InterPro" id="IPR050204">
    <property type="entry name" value="AraC_XylS_family_regulators"/>
</dbReference>
<dbReference type="AlphaFoldDB" id="A0A0R3MVU3"/>
<dbReference type="Pfam" id="PF14525">
    <property type="entry name" value="AraC_binding_2"/>
    <property type="match status" value="1"/>
</dbReference>
<dbReference type="PANTHER" id="PTHR46796:SF6">
    <property type="entry name" value="ARAC SUBFAMILY"/>
    <property type="match status" value="1"/>
</dbReference>
<reference evidence="5 6" key="1">
    <citation type="submission" date="2014-03" db="EMBL/GenBank/DDBJ databases">
        <title>Bradyrhizobium valentinum sp. nov., isolated from effective nodules of Lupinus mariae-josephae, a lupine endemic of basic-lime soils in Eastern Spain.</title>
        <authorList>
            <person name="Duran D."/>
            <person name="Rey L."/>
            <person name="Navarro A."/>
            <person name="Busquets A."/>
            <person name="Imperial J."/>
            <person name="Ruiz-Argueso T."/>
        </authorList>
    </citation>
    <scope>NUCLEOTIDE SEQUENCE [LARGE SCALE GENOMIC DNA]</scope>
    <source>
        <strain evidence="5 6">CCBAU 23086</strain>
    </source>
</reference>
<protein>
    <recommendedName>
        <fullName evidence="4">HTH araC/xylS-type domain-containing protein</fullName>
    </recommendedName>
</protein>
<keyword evidence="2" id="KW-0238">DNA-binding</keyword>